<proteinExistence type="predicted"/>
<sequence length="149" mass="16731">MCENIEINEAEITIESSDLTKQQKSVVLQLYNKFRENLTDIINTISTNNLDASSITQHLFNLICFCIKVIEKVKINKKPLTGGDKKLIVLELIRVTINSEVKNTQIKTTIITIFDSTGEAILENVIDVSRSVNMGLKKGCNTLLNCCRN</sequence>
<accession>A0A6C0EJL9</accession>
<organism evidence="1">
    <name type="scientific">viral metagenome</name>
    <dbReference type="NCBI Taxonomy" id="1070528"/>
    <lineage>
        <taxon>unclassified sequences</taxon>
        <taxon>metagenomes</taxon>
        <taxon>organismal metagenomes</taxon>
    </lineage>
</organism>
<evidence type="ECO:0000313" key="1">
    <source>
        <dbReference type="EMBL" id="QHT28922.1"/>
    </source>
</evidence>
<dbReference type="AlphaFoldDB" id="A0A6C0EJL9"/>
<dbReference type="EMBL" id="MN738866">
    <property type="protein sequence ID" value="QHT28922.1"/>
    <property type="molecule type" value="Genomic_DNA"/>
</dbReference>
<reference evidence="1" key="1">
    <citation type="journal article" date="2020" name="Nature">
        <title>Giant virus diversity and host interactions through global metagenomics.</title>
        <authorList>
            <person name="Schulz F."/>
            <person name="Roux S."/>
            <person name="Paez-Espino D."/>
            <person name="Jungbluth S."/>
            <person name="Walsh D.A."/>
            <person name="Denef V.J."/>
            <person name="McMahon K.D."/>
            <person name="Konstantinidis K.T."/>
            <person name="Eloe-Fadrosh E.A."/>
            <person name="Kyrpides N.C."/>
            <person name="Woyke T."/>
        </authorList>
    </citation>
    <scope>NUCLEOTIDE SEQUENCE</scope>
    <source>
        <strain evidence="1">GVMAG-M-3300001351-8</strain>
    </source>
</reference>
<name>A0A6C0EJL9_9ZZZZ</name>
<protein>
    <submittedName>
        <fullName evidence="1">Uncharacterized protein</fullName>
    </submittedName>
</protein>